<keyword evidence="3" id="KW-1185">Reference proteome</keyword>
<organism evidence="2 3">
    <name type="scientific">Kribbella sancticallisti</name>
    <dbReference type="NCBI Taxonomy" id="460087"/>
    <lineage>
        <taxon>Bacteria</taxon>
        <taxon>Bacillati</taxon>
        <taxon>Actinomycetota</taxon>
        <taxon>Actinomycetes</taxon>
        <taxon>Propionibacteriales</taxon>
        <taxon>Kribbellaceae</taxon>
        <taxon>Kribbella</taxon>
    </lineage>
</organism>
<dbReference type="RefSeq" id="WP_344222704.1">
    <property type="nucleotide sequence ID" value="NZ_BAAAOS010000074.1"/>
</dbReference>
<dbReference type="Pfam" id="PF01243">
    <property type="entry name" value="PNPOx_N"/>
    <property type="match status" value="1"/>
</dbReference>
<evidence type="ECO:0000259" key="1">
    <source>
        <dbReference type="Pfam" id="PF01243"/>
    </source>
</evidence>
<dbReference type="Gene3D" id="2.30.110.10">
    <property type="entry name" value="Electron Transport, Fmn-binding Protein, Chain A"/>
    <property type="match status" value="1"/>
</dbReference>
<dbReference type="EMBL" id="BAAAOS010000074">
    <property type="protein sequence ID" value="GAA1620133.1"/>
    <property type="molecule type" value="Genomic_DNA"/>
</dbReference>
<proteinExistence type="predicted"/>
<dbReference type="PANTHER" id="PTHR42815:SF2">
    <property type="entry name" value="FAD-BINDING, PUTATIVE (AFU_ORTHOLOGUE AFUA_6G07600)-RELATED"/>
    <property type="match status" value="1"/>
</dbReference>
<dbReference type="InterPro" id="IPR012349">
    <property type="entry name" value="Split_barrel_FMN-bd"/>
</dbReference>
<evidence type="ECO:0000313" key="3">
    <source>
        <dbReference type="Proteomes" id="UP001500393"/>
    </source>
</evidence>
<reference evidence="3" key="1">
    <citation type="journal article" date="2019" name="Int. J. Syst. Evol. Microbiol.">
        <title>The Global Catalogue of Microorganisms (GCM) 10K type strain sequencing project: providing services to taxonomists for standard genome sequencing and annotation.</title>
        <authorList>
            <consortium name="The Broad Institute Genomics Platform"/>
            <consortium name="The Broad Institute Genome Sequencing Center for Infectious Disease"/>
            <person name="Wu L."/>
            <person name="Ma J."/>
        </authorList>
    </citation>
    <scope>NUCLEOTIDE SEQUENCE [LARGE SCALE GENOMIC DNA]</scope>
    <source>
        <strain evidence="3">JCM 14969</strain>
    </source>
</reference>
<dbReference type="NCBIfam" id="TIGR04025">
    <property type="entry name" value="PPOX_FMN_DR2398"/>
    <property type="match status" value="1"/>
</dbReference>
<comment type="caution">
    <text evidence="2">The sequence shown here is derived from an EMBL/GenBank/DDBJ whole genome shotgun (WGS) entry which is preliminary data.</text>
</comment>
<feature type="domain" description="Pyridoxamine 5'-phosphate oxidase N-terminal" evidence="1">
    <location>
        <begin position="39"/>
        <end position="155"/>
    </location>
</feature>
<name>A0ABP4QX89_9ACTN</name>
<gene>
    <name evidence="2" type="ORF">GCM10009789_87250</name>
</gene>
<dbReference type="Proteomes" id="UP001500393">
    <property type="component" value="Unassembled WGS sequence"/>
</dbReference>
<dbReference type="InterPro" id="IPR011576">
    <property type="entry name" value="Pyridox_Oxase_N"/>
</dbReference>
<dbReference type="PANTHER" id="PTHR42815">
    <property type="entry name" value="FAD-BINDING, PUTATIVE (AFU_ORTHOLOGUE AFUA_6G07600)-RELATED"/>
    <property type="match status" value="1"/>
</dbReference>
<protein>
    <submittedName>
        <fullName evidence="2">Pyridoxamine 5'-phosphate oxidase family protein</fullName>
    </submittedName>
</protein>
<dbReference type="SUPFAM" id="SSF50475">
    <property type="entry name" value="FMN-binding split barrel"/>
    <property type="match status" value="1"/>
</dbReference>
<evidence type="ECO:0000313" key="2">
    <source>
        <dbReference type="EMBL" id="GAA1620133.1"/>
    </source>
</evidence>
<accession>A0ABP4QX89</accession>
<dbReference type="InterPro" id="IPR024029">
    <property type="entry name" value="Pyridox_Oxase_FMN-dep"/>
</dbReference>
<sequence length="211" mass="22850">MFESLESLRRLSLDDLEAELEPPEHLAKAKISSEIGLTARRFLAHSPFACVASASSQGADCSPRGDGPGFAKVLTEKALALPDRAGNNLADTFRNVAQRPQLGLLFFVPGLSETLRVNGQGIVTDDPGVLARFEPTARPVRLALVVGVEEVFFHCGKSIIRSGLWETHEMLTAAATLGRDVFALENAERPKADVNAAIVRELLREGYTNEL</sequence>